<reference evidence="8" key="2">
    <citation type="journal article" date="2024" name="Plant">
        <title>Genomic evolution and insights into agronomic trait innovations of Sesamum species.</title>
        <authorList>
            <person name="Miao H."/>
            <person name="Wang L."/>
            <person name="Qu L."/>
            <person name="Liu H."/>
            <person name="Sun Y."/>
            <person name="Le M."/>
            <person name="Wang Q."/>
            <person name="Wei S."/>
            <person name="Zheng Y."/>
            <person name="Lin W."/>
            <person name="Duan Y."/>
            <person name="Cao H."/>
            <person name="Xiong S."/>
            <person name="Wang X."/>
            <person name="Wei L."/>
            <person name="Li C."/>
            <person name="Ma Q."/>
            <person name="Ju M."/>
            <person name="Zhao R."/>
            <person name="Li G."/>
            <person name="Mu C."/>
            <person name="Tian Q."/>
            <person name="Mei H."/>
            <person name="Zhang T."/>
            <person name="Gao T."/>
            <person name="Zhang H."/>
        </authorList>
    </citation>
    <scope>NUCLEOTIDE SEQUENCE</scope>
    <source>
        <strain evidence="8">G01</strain>
    </source>
</reference>
<evidence type="ECO:0000256" key="1">
    <source>
        <dbReference type="PIRNR" id="PIRNR038901"/>
    </source>
</evidence>
<comment type="subcellular location">
    <subcellularLocation>
        <location evidence="1">Nucleus</location>
    </subcellularLocation>
</comment>
<dbReference type="GO" id="GO:0000398">
    <property type="term" value="P:mRNA splicing, via spliceosome"/>
    <property type="evidence" value="ECO:0007669"/>
    <property type="project" value="InterPro"/>
</dbReference>
<dbReference type="InterPro" id="IPR048966">
    <property type="entry name" value="Aquarius_b-barrel"/>
</dbReference>
<keyword evidence="1" id="KW-0539">Nucleus</keyword>
<feature type="domain" description="DNA2/NAM7 helicase-like C-terminal" evidence="4">
    <location>
        <begin position="1186"/>
        <end position="1394"/>
    </location>
</feature>
<comment type="caution">
    <text evidence="8">The sequence shown here is derived from an EMBL/GenBank/DDBJ whole genome shotgun (WGS) entry which is preliminary data.</text>
</comment>
<feature type="domain" description="RNA helicase aquarius insertion" evidence="7">
    <location>
        <begin position="769"/>
        <end position="868"/>
    </location>
</feature>
<dbReference type="Pfam" id="PF21144">
    <property type="entry name" value="Aquarius_N_3rd"/>
    <property type="match status" value="1"/>
</dbReference>
<feature type="region of interest" description="Disordered" evidence="2">
    <location>
        <begin position="23"/>
        <end position="43"/>
    </location>
</feature>
<name>A0AAW2J429_9LAMI</name>
<evidence type="ECO:0000259" key="6">
    <source>
        <dbReference type="Pfam" id="PF21143"/>
    </source>
</evidence>
<evidence type="ECO:0000259" key="7">
    <source>
        <dbReference type="Pfam" id="PF21144"/>
    </source>
</evidence>
<dbReference type="InterPro" id="IPR047187">
    <property type="entry name" value="SF1_C_Upf1"/>
</dbReference>
<dbReference type="CDD" id="cd18808">
    <property type="entry name" value="SF1_C_Upf1"/>
    <property type="match status" value="1"/>
</dbReference>
<evidence type="ECO:0000259" key="3">
    <source>
        <dbReference type="Pfam" id="PF13086"/>
    </source>
</evidence>
<feature type="domain" description="DNA2/NAM7 helicase helicase" evidence="3">
    <location>
        <begin position="880"/>
        <end position="1177"/>
    </location>
</feature>
<dbReference type="GO" id="GO:0003729">
    <property type="term" value="F:mRNA binding"/>
    <property type="evidence" value="ECO:0007669"/>
    <property type="project" value="TreeGrafter"/>
</dbReference>
<dbReference type="Gene3D" id="3.40.50.300">
    <property type="entry name" value="P-loop containing nucleotide triphosphate hydrolases"/>
    <property type="match status" value="2"/>
</dbReference>
<gene>
    <name evidence="8" type="ORF">Sangu_2657100</name>
</gene>
<dbReference type="PANTHER" id="PTHR10887">
    <property type="entry name" value="DNA2/NAM7 HELICASE FAMILY"/>
    <property type="match status" value="1"/>
</dbReference>
<dbReference type="Pfam" id="PF13086">
    <property type="entry name" value="AAA_11"/>
    <property type="match status" value="1"/>
</dbReference>
<dbReference type="PANTHER" id="PTHR10887:SF5">
    <property type="entry name" value="RNA HELICASE AQUARIUS"/>
    <property type="match status" value="1"/>
</dbReference>
<keyword evidence="1" id="KW-0507">mRNA processing</keyword>
<evidence type="ECO:0000256" key="2">
    <source>
        <dbReference type="SAM" id="MobiDB-lite"/>
    </source>
</evidence>
<dbReference type="GO" id="GO:0004386">
    <property type="term" value="F:helicase activity"/>
    <property type="evidence" value="ECO:0007669"/>
    <property type="project" value="UniProtKB-KW"/>
</dbReference>
<dbReference type="EMBL" id="JACGWK010001444">
    <property type="protein sequence ID" value="KAL0288498.1"/>
    <property type="molecule type" value="Genomic_DNA"/>
</dbReference>
<dbReference type="InterPro" id="IPR026300">
    <property type="entry name" value="CWF11_fam"/>
</dbReference>
<dbReference type="Pfam" id="PF16399">
    <property type="entry name" value="Aquarius_N_1st"/>
    <property type="match status" value="1"/>
</dbReference>
<protein>
    <submittedName>
        <fullName evidence="8">RNA helicase aquarius</fullName>
    </submittedName>
</protein>
<keyword evidence="8" id="KW-0547">Nucleotide-binding</keyword>
<feature type="domain" description="RNA helicase aquarius beta-barrel" evidence="6">
    <location>
        <begin position="550"/>
        <end position="719"/>
    </location>
</feature>
<dbReference type="Pfam" id="PF13087">
    <property type="entry name" value="AAA_12"/>
    <property type="match status" value="1"/>
</dbReference>
<reference evidence="8" key="1">
    <citation type="submission" date="2020-06" db="EMBL/GenBank/DDBJ databases">
        <authorList>
            <person name="Li T."/>
            <person name="Hu X."/>
            <person name="Zhang T."/>
            <person name="Song X."/>
            <person name="Zhang H."/>
            <person name="Dai N."/>
            <person name="Sheng W."/>
            <person name="Hou X."/>
            <person name="Wei L."/>
        </authorList>
    </citation>
    <scope>NUCLEOTIDE SEQUENCE</scope>
    <source>
        <strain evidence="8">G01</strain>
        <tissue evidence="8">Leaf</tissue>
    </source>
</reference>
<keyword evidence="8" id="KW-0347">Helicase</keyword>
<organism evidence="8">
    <name type="scientific">Sesamum angustifolium</name>
    <dbReference type="NCBI Taxonomy" id="2727405"/>
    <lineage>
        <taxon>Eukaryota</taxon>
        <taxon>Viridiplantae</taxon>
        <taxon>Streptophyta</taxon>
        <taxon>Embryophyta</taxon>
        <taxon>Tracheophyta</taxon>
        <taxon>Spermatophyta</taxon>
        <taxon>Magnoliopsida</taxon>
        <taxon>eudicotyledons</taxon>
        <taxon>Gunneridae</taxon>
        <taxon>Pentapetalae</taxon>
        <taxon>asterids</taxon>
        <taxon>lamiids</taxon>
        <taxon>Lamiales</taxon>
        <taxon>Pedaliaceae</taxon>
        <taxon>Sesamum</taxon>
    </lineage>
</organism>
<dbReference type="InterPro" id="IPR032174">
    <property type="entry name" value="Aquarius_N"/>
</dbReference>
<evidence type="ECO:0000259" key="5">
    <source>
        <dbReference type="Pfam" id="PF16399"/>
    </source>
</evidence>
<dbReference type="InterPro" id="IPR041679">
    <property type="entry name" value="DNA2/NAM7-like_C"/>
</dbReference>
<comment type="similarity">
    <text evidence="1">Belongs to the CWF11 family.</text>
</comment>
<keyword evidence="8" id="KW-0378">Hydrolase</keyword>
<evidence type="ECO:0000313" key="8">
    <source>
        <dbReference type="EMBL" id="KAL0288498.1"/>
    </source>
</evidence>
<dbReference type="GO" id="GO:0071013">
    <property type="term" value="C:catalytic step 2 spliceosome"/>
    <property type="evidence" value="ECO:0007669"/>
    <property type="project" value="TreeGrafter"/>
</dbReference>
<dbReference type="SUPFAM" id="SSF52540">
    <property type="entry name" value="P-loop containing nucleoside triphosphate hydrolases"/>
    <property type="match status" value="1"/>
</dbReference>
<dbReference type="CDD" id="cd17935">
    <property type="entry name" value="EEXXQc_AQR"/>
    <property type="match status" value="1"/>
</dbReference>
<feature type="compositionally biased region" description="Basic and acidic residues" evidence="2">
    <location>
        <begin position="1499"/>
        <end position="1521"/>
    </location>
</feature>
<sequence length="1535" mass="176090">MTKVYGTGVYDFRRHRVAEYPVGTDALPLPDKPAESRPVSNVPSSITLSEIQRDRLTKIAAENWAKTADSGPKKPFSPDLVNEIYYTELTVKGGRKPVPLQRVMILEVSQYLENYLWPNFSPEAASFEHVMSMILMVNEKFRENVAAWICFYDRKDMFKAFLERVLRLKEGRSLTIAEKTNYLLFMINAFQSLEDEIVSERIMRLASLECWHSLSYGRFQMELCLNENLIKKWRRIAKRAKDAAKRGETFDPTTMVEAKFLRNIIEEFLDVLDSGVFSRKPKNDEDTDLGYVHGSEDVDDACVLYCERFMEFLIDLLSQLPTRRLVRPLVADVAVVSKCHLSALYRHEKGKLFAQLVDLLQYYEGFEIDDHQGRQMTDDEVLQSHYKRLQAFQLLAFKKIPKLRELALANIGAINKRADLAKKLSILSPEELRDLVCGKLKLVSKDDPWSERVAFLIEVMVSFFEKQQSQKEAINALPLYPNEQIMWDESLVPSINYSGEGCLALPKLNLQFLTLHDYLLRNFNLFRLESTYEIREDIQEAVPHLLAYVNNEGETAFRGWSRMAVPIKEFKIREVKQPNIGEVKPSAVTAEVTFSISSYKAQIRSEWNALKEHDVLFLLSIRPLFEPLSAEEAEKATVPQKLGLQCVRGCEIIEIRDEEGTLMNDFTGRIKRDEWKPPKGELRTVTVALDTAQYHMDVCDIAEKGADDVYGTFNILMRRKPKENNFKAILESIRDLMNETCIVPDWLHDIFLGYGNPSAAQWTNMPDLIEKVDFKDTFLDAAHVKESFPNYQVRFINSDGTENLQPCSPFRIKFPKNLEGKVHALPANVTSTKSSEDASCMEDDHSDKLELLVEAYVPPDPGPYPQDQPKQNTVRFTPTQVEAIISGIQPGLTMVVGPPGTGKTDTAVQILNVLYHNCPSQRTLIITHSNQALNDLFEKIMERDVPARYLLRLGQGEQELATDLDFSRQGRVNAMLVRRLELLSEVERLARSLQLPEDVAYTCETAGYFWLLHVYSRWEQFLAACAENQDKPTFVQDRFPFKEFFSNTPKPIFTGQSFEKDMRAAEGCFRHMKTMFQELEECRAFELLKSTVDRSNYLMTKQAKIVAMTCTHAALKRKDFLHLGFKYDNLLMEESAQILEIETFIPMLLQRQEDGYARLKRCILIGDHHQLPPVVKNMAFQKYSHMDQSLFTRFVRLGIPYIELNAQGRARPSLARLYNWRYKDLGDLPYVRENDVFHRANAGFAYDYQLVDVPDYNGRDDVSLMTSLSTQVLLAVYCSLQFLKWLYSARLERVDHVGIFTMNDSPGEASHGIPSINKTGEIEYNEGRSFTAAQHSLVRRFAHVATVDKFQGQQNDFILLSLVRTRFVGHLRDVRRLVVAMSRARLGLYVFCRRSLFEQCYELQPTFQLLLQRPDHLALNLNEFTAFTDRHVEDTGPIQLVSGLEEMASIVNYKMHQVYQARVHQFNQFSAYPADVSTTIDTSEENGIENGETSLHAMDIDTRDSANGGDKDILLDGKSNDSAEPEPSAEEDGDM</sequence>
<feature type="compositionally biased region" description="Acidic residues" evidence="2">
    <location>
        <begin position="1523"/>
        <end position="1535"/>
    </location>
</feature>
<evidence type="ECO:0000259" key="4">
    <source>
        <dbReference type="Pfam" id="PF13087"/>
    </source>
</evidence>
<dbReference type="InterPro" id="IPR027417">
    <property type="entry name" value="P-loop_NTPase"/>
</dbReference>
<dbReference type="InterPro" id="IPR041677">
    <property type="entry name" value="DNA2/NAM7_AAA_11"/>
</dbReference>
<accession>A0AAW2J429</accession>
<dbReference type="PIRSF" id="PIRSF038901">
    <property type="entry name" value="AQR_cwf11"/>
    <property type="match status" value="1"/>
</dbReference>
<dbReference type="InterPro" id="IPR048967">
    <property type="entry name" value="Aquarius_insert"/>
</dbReference>
<feature type="region of interest" description="Disordered" evidence="2">
    <location>
        <begin position="1499"/>
        <end position="1535"/>
    </location>
</feature>
<dbReference type="Pfam" id="PF21143">
    <property type="entry name" value="Aquarius_N_2nd"/>
    <property type="match status" value="1"/>
</dbReference>
<keyword evidence="1" id="KW-0508">mRNA splicing</keyword>
<keyword evidence="8" id="KW-0067">ATP-binding</keyword>
<dbReference type="InterPro" id="IPR045055">
    <property type="entry name" value="DNA2/NAM7-like"/>
</dbReference>
<proteinExistence type="inferred from homology"/>
<feature type="domain" description="RNA helicase aquarius N-terminal" evidence="5">
    <location>
        <begin position="56"/>
        <end position="468"/>
    </location>
</feature>